<accession>C6BSQ9</accession>
<dbReference type="NCBIfam" id="TIGR00229">
    <property type="entry name" value="sensory_box"/>
    <property type="match status" value="1"/>
</dbReference>
<dbReference type="Pfam" id="PF13426">
    <property type="entry name" value="PAS_9"/>
    <property type="match status" value="1"/>
</dbReference>
<reference evidence="3 4" key="1">
    <citation type="submission" date="2009-06" db="EMBL/GenBank/DDBJ databases">
        <title>Complete sequence of Desulfovibrio salexigens DSM 2638.</title>
        <authorList>
            <consortium name="US DOE Joint Genome Institute"/>
            <person name="Lucas S."/>
            <person name="Copeland A."/>
            <person name="Lapidus A."/>
            <person name="Glavina del Rio T."/>
            <person name="Tice H."/>
            <person name="Bruce D."/>
            <person name="Goodwin L."/>
            <person name="Pitluck S."/>
            <person name="Munk A.C."/>
            <person name="Brettin T."/>
            <person name="Detter J.C."/>
            <person name="Han C."/>
            <person name="Tapia R."/>
            <person name="Larimer F."/>
            <person name="Land M."/>
            <person name="Hauser L."/>
            <person name="Kyrpides N."/>
            <person name="Anderson I."/>
            <person name="Wall J.D."/>
            <person name="Arkin A.P."/>
            <person name="Dehal P."/>
            <person name="Chivian D."/>
            <person name="Giles B."/>
            <person name="Hazen T.C."/>
        </authorList>
    </citation>
    <scope>NUCLEOTIDE SEQUENCE [LARGE SCALE GENOMIC DNA]</scope>
    <source>
        <strain evidence="4">ATCC 14822 / DSM 2638 / NCIMB 8403 / VKM B-1763</strain>
    </source>
</reference>
<dbReference type="Gene3D" id="3.30.70.270">
    <property type="match status" value="1"/>
</dbReference>
<evidence type="ECO:0000313" key="4">
    <source>
        <dbReference type="Proteomes" id="UP000002601"/>
    </source>
</evidence>
<dbReference type="Gene3D" id="3.30.450.20">
    <property type="entry name" value="PAS domain"/>
    <property type="match status" value="1"/>
</dbReference>
<dbReference type="CDD" id="cd00130">
    <property type="entry name" value="PAS"/>
    <property type="match status" value="1"/>
</dbReference>
<evidence type="ECO:0000313" key="3">
    <source>
        <dbReference type="EMBL" id="ACS81515.1"/>
    </source>
</evidence>
<dbReference type="EMBL" id="CP001649">
    <property type="protein sequence ID" value="ACS81515.1"/>
    <property type="molecule type" value="Genomic_DNA"/>
</dbReference>
<dbReference type="CDD" id="cd01949">
    <property type="entry name" value="GGDEF"/>
    <property type="match status" value="1"/>
</dbReference>
<feature type="domain" description="GGDEF" evidence="2">
    <location>
        <begin position="168"/>
        <end position="299"/>
    </location>
</feature>
<dbReference type="GO" id="GO:0003824">
    <property type="term" value="F:catalytic activity"/>
    <property type="evidence" value="ECO:0007669"/>
    <property type="project" value="UniProtKB-ARBA"/>
</dbReference>
<keyword evidence="4" id="KW-1185">Reference proteome</keyword>
<dbReference type="InterPro" id="IPR000160">
    <property type="entry name" value="GGDEF_dom"/>
</dbReference>
<dbReference type="FunFam" id="3.30.70.270:FF:000001">
    <property type="entry name" value="Diguanylate cyclase domain protein"/>
    <property type="match status" value="1"/>
</dbReference>
<dbReference type="PROSITE" id="PS50112">
    <property type="entry name" value="PAS"/>
    <property type="match status" value="1"/>
</dbReference>
<dbReference type="HOGENOM" id="CLU_000445_11_4_7"/>
<protein>
    <submittedName>
        <fullName evidence="3">Diguanylate cyclase with PAS/PAC sensor</fullName>
    </submittedName>
</protein>
<dbReference type="Proteomes" id="UP000002601">
    <property type="component" value="Chromosome"/>
</dbReference>
<dbReference type="SUPFAM" id="SSF55073">
    <property type="entry name" value="Nucleotide cyclase"/>
    <property type="match status" value="1"/>
</dbReference>
<dbReference type="InterPro" id="IPR043128">
    <property type="entry name" value="Rev_trsase/Diguanyl_cyclase"/>
</dbReference>
<dbReference type="Pfam" id="PF00990">
    <property type="entry name" value="GGDEF"/>
    <property type="match status" value="1"/>
</dbReference>
<dbReference type="InterPro" id="IPR052163">
    <property type="entry name" value="DGC-Regulatory_Protein"/>
</dbReference>
<proteinExistence type="predicted"/>
<evidence type="ECO:0000259" key="1">
    <source>
        <dbReference type="PROSITE" id="PS50112"/>
    </source>
</evidence>
<organism evidence="3 4">
    <name type="scientific">Maridesulfovibrio salexigens (strain ATCC 14822 / DSM 2638 / NCIMB 8403 / VKM B-1763)</name>
    <name type="common">Desulfovibrio salexigens</name>
    <dbReference type="NCBI Taxonomy" id="526222"/>
    <lineage>
        <taxon>Bacteria</taxon>
        <taxon>Pseudomonadati</taxon>
        <taxon>Thermodesulfobacteriota</taxon>
        <taxon>Desulfovibrionia</taxon>
        <taxon>Desulfovibrionales</taxon>
        <taxon>Desulfovibrionaceae</taxon>
        <taxon>Maridesulfovibrio</taxon>
    </lineage>
</organism>
<dbReference type="InterPro" id="IPR029787">
    <property type="entry name" value="Nucleotide_cyclase"/>
</dbReference>
<dbReference type="KEGG" id="dsa:Desal_3467"/>
<dbReference type="NCBIfam" id="TIGR00254">
    <property type="entry name" value="GGDEF"/>
    <property type="match status" value="1"/>
</dbReference>
<dbReference type="InterPro" id="IPR000014">
    <property type="entry name" value="PAS"/>
</dbReference>
<dbReference type="OrthoDB" id="9790367at2"/>
<dbReference type="SMART" id="SM00091">
    <property type="entry name" value="PAS"/>
    <property type="match status" value="1"/>
</dbReference>
<dbReference type="STRING" id="526222.Desal_3467"/>
<dbReference type="PROSITE" id="PS50887">
    <property type="entry name" value="GGDEF"/>
    <property type="match status" value="1"/>
</dbReference>
<dbReference type="SUPFAM" id="SSF55785">
    <property type="entry name" value="PYP-like sensor domain (PAS domain)"/>
    <property type="match status" value="1"/>
</dbReference>
<feature type="domain" description="PAS" evidence="1">
    <location>
        <begin position="2"/>
        <end position="78"/>
    </location>
</feature>
<name>C6BSQ9_MARSD</name>
<evidence type="ECO:0000259" key="2">
    <source>
        <dbReference type="PROSITE" id="PS50887"/>
    </source>
</evidence>
<dbReference type="AlphaFoldDB" id="C6BSQ9"/>
<sequence length="299" mass="33478">MTETFYKEILNSVSDGIYFLNTERTITYWSKGAEKLAGYSAAEIEGKSCKDNLLRHVDEEGADLCENGCPLEATMLDGKIREAEVFMHHKLGHRVLIRVKSFPLKNELGQITGAAEIFTEVNEKTDLAYDLELLRQEAMTDPLTGMANRRYMDQAAVHFEESIKHEKQSLGVLFVDIDNFKSVNDRFGHDTGDKALTMVAKTMLSALRPTDIASRWGGEEFVIFVPHVDAEKLGSLAERIRKLIELSWIDTEKASISVTASIGGTIVKPNETICSAIKRADEKAYLCKQSGRNCIHIDK</sequence>
<dbReference type="eggNOG" id="COG3706">
    <property type="taxonomic scope" value="Bacteria"/>
</dbReference>
<dbReference type="SMART" id="SM00267">
    <property type="entry name" value="GGDEF"/>
    <property type="match status" value="1"/>
</dbReference>
<gene>
    <name evidence="3" type="ordered locus">Desal_3467</name>
</gene>
<dbReference type="InterPro" id="IPR035965">
    <property type="entry name" value="PAS-like_dom_sf"/>
</dbReference>
<dbReference type="PANTHER" id="PTHR46663">
    <property type="entry name" value="DIGUANYLATE CYCLASE DGCT-RELATED"/>
    <property type="match status" value="1"/>
</dbReference>
<dbReference type="PANTHER" id="PTHR46663:SF4">
    <property type="entry name" value="DIGUANYLATE CYCLASE DGCT-RELATED"/>
    <property type="match status" value="1"/>
</dbReference>
<dbReference type="RefSeq" id="WP_015853331.1">
    <property type="nucleotide sequence ID" value="NC_012881.1"/>
</dbReference>